<sequence length="144" mass="16337">MAEEDLLRDNRIEDVCWLCSLSESELDMLSSLKMLVLRRAKVIGHEALAKKFDLKMLRVLSFILMEHLKGELKDSSVIPSLVESSTFLDRCNLLNCNPNGSFGNMSVEELRAYVGSDKRKRMAELFSEDGAPNQKMKPNAKRSL</sequence>
<accession>A0ACC0FQ99</accession>
<organism evidence="1 2">
    <name type="scientific">Camellia lanceoleosa</name>
    <dbReference type="NCBI Taxonomy" id="1840588"/>
    <lineage>
        <taxon>Eukaryota</taxon>
        <taxon>Viridiplantae</taxon>
        <taxon>Streptophyta</taxon>
        <taxon>Embryophyta</taxon>
        <taxon>Tracheophyta</taxon>
        <taxon>Spermatophyta</taxon>
        <taxon>Magnoliopsida</taxon>
        <taxon>eudicotyledons</taxon>
        <taxon>Gunneridae</taxon>
        <taxon>Pentapetalae</taxon>
        <taxon>asterids</taxon>
        <taxon>Ericales</taxon>
        <taxon>Theaceae</taxon>
        <taxon>Camellia</taxon>
    </lineage>
</organism>
<keyword evidence="2" id="KW-1185">Reference proteome</keyword>
<name>A0ACC0FQ99_9ERIC</name>
<reference evidence="1 2" key="1">
    <citation type="journal article" date="2022" name="Plant J.">
        <title>Chromosome-level genome of Camellia lanceoleosa provides a valuable resource for understanding genome evolution and self-incompatibility.</title>
        <authorList>
            <person name="Gong W."/>
            <person name="Xiao S."/>
            <person name="Wang L."/>
            <person name="Liao Z."/>
            <person name="Chang Y."/>
            <person name="Mo W."/>
            <person name="Hu G."/>
            <person name="Li W."/>
            <person name="Zhao G."/>
            <person name="Zhu H."/>
            <person name="Hu X."/>
            <person name="Ji K."/>
            <person name="Xiang X."/>
            <person name="Song Q."/>
            <person name="Yuan D."/>
            <person name="Jin S."/>
            <person name="Zhang L."/>
        </authorList>
    </citation>
    <scope>NUCLEOTIDE SEQUENCE [LARGE SCALE GENOMIC DNA]</scope>
    <source>
        <strain evidence="1">SQ_2022a</strain>
    </source>
</reference>
<gene>
    <name evidence="1" type="ORF">LOK49_LG12G02463</name>
</gene>
<dbReference type="EMBL" id="CM045770">
    <property type="protein sequence ID" value="KAI7990719.1"/>
    <property type="molecule type" value="Genomic_DNA"/>
</dbReference>
<protein>
    <submittedName>
        <fullName evidence="1">Uncharacterized protein</fullName>
    </submittedName>
</protein>
<dbReference type="Proteomes" id="UP001060215">
    <property type="component" value="Chromosome 13"/>
</dbReference>
<comment type="caution">
    <text evidence="1">The sequence shown here is derived from an EMBL/GenBank/DDBJ whole genome shotgun (WGS) entry which is preliminary data.</text>
</comment>
<evidence type="ECO:0000313" key="2">
    <source>
        <dbReference type="Proteomes" id="UP001060215"/>
    </source>
</evidence>
<proteinExistence type="predicted"/>
<evidence type="ECO:0000313" key="1">
    <source>
        <dbReference type="EMBL" id="KAI7990719.1"/>
    </source>
</evidence>